<dbReference type="EC" id="3.4.23.36" evidence="9"/>
<comment type="caution">
    <text evidence="12">The sequence shown here is derived from an EMBL/GenBank/DDBJ whole genome shotgun (WGS) entry which is preliminary data.</text>
</comment>
<name>A0A1F4RB76_UNCSA</name>
<reference evidence="12 13" key="1">
    <citation type="journal article" date="2016" name="Nat. Commun.">
        <title>Thousands of microbial genomes shed light on interconnected biogeochemical processes in an aquifer system.</title>
        <authorList>
            <person name="Anantharaman K."/>
            <person name="Brown C.T."/>
            <person name="Hug L.A."/>
            <person name="Sharon I."/>
            <person name="Castelle C.J."/>
            <person name="Probst A.J."/>
            <person name="Thomas B.C."/>
            <person name="Singh A."/>
            <person name="Wilkins M.J."/>
            <person name="Karaoz U."/>
            <person name="Brodie E.L."/>
            <person name="Williams K.H."/>
            <person name="Hubbard S.S."/>
            <person name="Banfield J.F."/>
        </authorList>
    </citation>
    <scope>NUCLEOTIDE SEQUENCE [LARGE SCALE GENOMIC DNA]</scope>
</reference>
<gene>
    <name evidence="9" type="primary">lspA</name>
    <name evidence="12" type="ORF">A3H38_04685</name>
</gene>
<comment type="subcellular location">
    <subcellularLocation>
        <location evidence="9">Cell membrane</location>
        <topology evidence="9">Multi-pass membrane protein</topology>
    </subcellularLocation>
</comment>
<comment type="function">
    <text evidence="9 10">This protein specifically catalyzes the removal of signal peptides from prolipoproteins.</text>
</comment>
<feature type="active site" evidence="9">
    <location>
        <position position="99"/>
    </location>
</feature>
<feature type="transmembrane region" description="Helical" evidence="9">
    <location>
        <begin position="75"/>
        <end position="93"/>
    </location>
</feature>
<evidence type="ECO:0000313" key="12">
    <source>
        <dbReference type="EMBL" id="OGC05434.1"/>
    </source>
</evidence>
<evidence type="ECO:0000256" key="1">
    <source>
        <dbReference type="ARBA" id="ARBA00006139"/>
    </source>
</evidence>
<feature type="transmembrane region" description="Helical" evidence="9">
    <location>
        <begin position="105"/>
        <end position="128"/>
    </location>
</feature>
<keyword evidence="3 9" id="KW-0645">Protease</keyword>
<accession>A0A1F4RB76</accession>
<keyword evidence="6 9" id="KW-0378">Hydrolase</keyword>
<organism evidence="12 13">
    <name type="scientific">candidate division WOR-1 bacterium RIFCSPLOWO2_02_FULL_46_20</name>
    <dbReference type="NCBI Taxonomy" id="1802567"/>
    <lineage>
        <taxon>Bacteria</taxon>
        <taxon>Bacillati</taxon>
        <taxon>Saganbacteria</taxon>
    </lineage>
</organism>
<evidence type="ECO:0000256" key="4">
    <source>
        <dbReference type="ARBA" id="ARBA00022692"/>
    </source>
</evidence>
<feature type="active site" evidence="9">
    <location>
        <position position="113"/>
    </location>
</feature>
<feature type="transmembrane region" description="Helical" evidence="9">
    <location>
        <begin position="12"/>
        <end position="32"/>
    </location>
</feature>
<keyword evidence="8 9" id="KW-0472">Membrane</keyword>
<comment type="similarity">
    <text evidence="1 9 11">Belongs to the peptidase A8 family.</text>
</comment>
<protein>
    <recommendedName>
        <fullName evidence="9">Lipoprotein signal peptidase</fullName>
        <ecNumber evidence="9">3.4.23.36</ecNumber>
    </recommendedName>
    <alternativeName>
        <fullName evidence="9">Prolipoprotein signal peptidase</fullName>
    </alternativeName>
    <alternativeName>
        <fullName evidence="9">Signal peptidase II</fullName>
        <shortName evidence="9">SPase II</shortName>
    </alternativeName>
</protein>
<dbReference type="EMBL" id="METP01000041">
    <property type="protein sequence ID" value="OGC05434.1"/>
    <property type="molecule type" value="Genomic_DNA"/>
</dbReference>
<evidence type="ECO:0000313" key="13">
    <source>
        <dbReference type="Proteomes" id="UP000176938"/>
    </source>
</evidence>
<dbReference type="PRINTS" id="PR00781">
    <property type="entry name" value="LIPOSIGPTASE"/>
</dbReference>
<dbReference type="AlphaFoldDB" id="A0A1F4RB76"/>
<evidence type="ECO:0000256" key="11">
    <source>
        <dbReference type="RuleBase" id="RU004181"/>
    </source>
</evidence>
<dbReference type="GO" id="GO:0004190">
    <property type="term" value="F:aspartic-type endopeptidase activity"/>
    <property type="evidence" value="ECO:0007669"/>
    <property type="project" value="UniProtKB-UniRule"/>
</dbReference>
<comment type="catalytic activity">
    <reaction evidence="9 10">
        <text>Release of signal peptides from bacterial membrane prolipoproteins. Hydrolyzes -Xaa-Yaa-Zaa-|-(S,diacylglyceryl)Cys-, in which Xaa is hydrophobic (preferably Leu), and Yaa (Ala or Ser) and Zaa (Gly or Ala) have small, neutral side chains.</text>
        <dbReference type="EC" id="3.4.23.36"/>
    </reaction>
</comment>
<sequence>MLDQVIKIIVNKLMFMCQSIPIIPEVLHLTYIQNQGAAFGLFFGQRTILIAIGIMVIMLMIYYHYLIGVHDPTQIALALILGGSVGNITDRILRGSVVDYVDFRVWPIFNLADVMINLGVLFIIFYLFKRKKRRLKSTRHYSK</sequence>
<dbReference type="HAMAP" id="MF_00161">
    <property type="entry name" value="LspA"/>
    <property type="match status" value="1"/>
</dbReference>
<evidence type="ECO:0000256" key="5">
    <source>
        <dbReference type="ARBA" id="ARBA00022750"/>
    </source>
</evidence>
<dbReference type="Proteomes" id="UP000176938">
    <property type="component" value="Unassembled WGS sequence"/>
</dbReference>
<dbReference type="PROSITE" id="PS00855">
    <property type="entry name" value="SPASE_II"/>
    <property type="match status" value="1"/>
</dbReference>
<evidence type="ECO:0000256" key="3">
    <source>
        <dbReference type="ARBA" id="ARBA00022670"/>
    </source>
</evidence>
<evidence type="ECO:0000256" key="10">
    <source>
        <dbReference type="RuleBase" id="RU000594"/>
    </source>
</evidence>
<keyword evidence="7 9" id="KW-1133">Transmembrane helix</keyword>
<evidence type="ECO:0000256" key="2">
    <source>
        <dbReference type="ARBA" id="ARBA00022475"/>
    </source>
</evidence>
<feature type="transmembrane region" description="Helical" evidence="9">
    <location>
        <begin position="38"/>
        <end position="63"/>
    </location>
</feature>
<dbReference type="GO" id="GO:0006508">
    <property type="term" value="P:proteolysis"/>
    <property type="evidence" value="ECO:0007669"/>
    <property type="project" value="UniProtKB-KW"/>
</dbReference>
<evidence type="ECO:0000256" key="9">
    <source>
        <dbReference type="HAMAP-Rule" id="MF_00161"/>
    </source>
</evidence>
<dbReference type="NCBIfam" id="TIGR00077">
    <property type="entry name" value="lspA"/>
    <property type="match status" value="1"/>
</dbReference>
<dbReference type="InterPro" id="IPR001872">
    <property type="entry name" value="Peptidase_A8"/>
</dbReference>
<evidence type="ECO:0000256" key="8">
    <source>
        <dbReference type="ARBA" id="ARBA00023136"/>
    </source>
</evidence>
<evidence type="ECO:0000256" key="6">
    <source>
        <dbReference type="ARBA" id="ARBA00022801"/>
    </source>
</evidence>
<dbReference type="GO" id="GO:0005886">
    <property type="term" value="C:plasma membrane"/>
    <property type="evidence" value="ECO:0007669"/>
    <property type="project" value="UniProtKB-SubCell"/>
</dbReference>
<keyword evidence="5 9" id="KW-0064">Aspartyl protease</keyword>
<dbReference type="UniPathway" id="UPA00665"/>
<evidence type="ECO:0000256" key="7">
    <source>
        <dbReference type="ARBA" id="ARBA00022989"/>
    </source>
</evidence>
<comment type="pathway">
    <text evidence="9">Protein modification; lipoprotein biosynthesis (signal peptide cleavage).</text>
</comment>
<keyword evidence="2 9" id="KW-1003">Cell membrane</keyword>
<dbReference type="PANTHER" id="PTHR33695:SF1">
    <property type="entry name" value="LIPOPROTEIN SIGNAL PEPTIDASE"/>
    <property type="match status" value="1"/>
</dbReference>
<keyword evidence="4 9" id="KW-0812">Transmembrane</keyword>
<proteinExistence type="inferred from homology"/>
<dbReference type="Pfam" id="PF01252">
    <property type="entry name" value="Peptidase_A8"/>
    <property type="match status" value="1"/>
</dbReference>
<dbReference type="PANTHER" id="PTHR33695">
    <property type="entry name" value="LIPOPROTEIN SIGNAL PEPTIDASE"/>
    <property type="match status" value="1"/>
</dbReference>